<feature type="transmembrane region" description="Helical" evidence="2">
    <location>
        <begin position="106"/>
        <end position="132"/>
    </location>
</feature>
<feature type="compositionally biased region" description="Basic and acidic residues" evidence="1">
    <location>
        <begin position="198"/>
        <end position="226"/>
    </location>
</feature>
<evidence type="ECO:0000313" key="4">
    <source>
        <dbReference type="Proteomes" id="UP000253741"/>
    </source>
</evidence>
<feature type="region of interest" description="Disordered" evidence="1">
    <location>
        <begin position="21"/>
        <end position="48"/>
    </location>
</feature>
<dbReference type="RefSeq" id="WP_114621679.1">
    <property type="nucleotide sequence ID" value="NZ_QQNA01000002.1"/>
</dbReference>
<evidence type="ECO:0000313" key="3">
    <source>
        <dbReference type="EMBL" id="RDG40068.1"/>
    </source>
</evidence>
<evidence type="ECO:0000256" key="1">
    <source>
        <dbReference type="SAM" id="MobiDB-lite"/>
    </source>
</evidence>
<dbReference type="Pfam" id="PF04341">
    <property type="entry name" value="DUF485"/>
    <property type="match status" value="1"/>
</dbReference>
<comment type="caution">
    <text evidence="3">The sequence shown here is derived from an EMBL/GenBank/DDBJ whole genome shotgun (WGS) entry which is preliminary data.</text>
</comment>
<protein>
    <submittedName>
        <fullName evidence="3">DUF485 domain-containing protein</fullName>
    </submittedName>
</protein>
<proteinExistence type="predicted"/>
<keyword evidence="2" id="KW-0472">Membrane</keyword>
<dbReference type="AlphaFoldDB" id="A0A370BE74"/>
<feature type="transmembrane region" description="Helical" evidence="2">
    <location>
        <begin position="76"/>
        <end position="94"/>
    </location>
</feature>
<keyword evidence="4" id="KW-1185">Reference proteome</keyword>
<dbReference type="EMBL" id="QQNA01000002">
    <property type="protein sequence ID" value="RDG40068.1"/>
    <property type="molecule type" value="Genomic_DNA"/>
</dbReference>
<dbReference type="PANTHER" id="PTHR38441:SF1">
    <property type="entry name" value="MEMBRANE PROTEIN"/>
    <property type="match status" value="1"/>
</dbReference>
<feature type="region of interest" description="Disordered" evidence="1">
    <location>
        <begin position="155"/>
        <end position="226"/>
    </location>
</feature>
<dbReference type="InterPro" id="IPR007436">
    <property type="entry name" value="DUF485"/>
</dbReference>
<name>A0A370BE74_9ACTN</name>
<organism evidence="3 4">
    <name type="scientific">Streptomyces corynorhini</name>
    <dbReference type="NCBI Taxonomy" id="2282652"/>
    <lineage>
        <taxon>Bacteria</taxon>
        <taxon>Bacillati</taxon>
        <taxon>Actinomycetota</taxon>
        <taxon>Actinomycetes</taxon>
        <taxon>Kitasatosporales</taxon>
        <taxon>Streptomycetaceae</taxon>
        <taxon>Streptomyces</taxon>
    </lineage>
</organism>
<sequence>MEKQEGRAAEAVRLDDPWYDALASEWGDPGGSGGTDVPAAPPGSAPRPAGGAAYDIYREVQRGAAFQEVRRRYRRFVVPATIAFLVWYLAYVVAATTAPGLMARPVAGAVNVAMVAGLGQFLSTFLLTWAYARHARLHRDREALELRWTVFDRQQSRERDQERDQKRDQEQSQERDQERDQEQSQERDQGRDQVQSQERSREQPRERLDQRRPDERARRPAEEAAR</sequence>
<evidence type="ECO:0000256" key="2">
    <source>
        <dbReference type="SAM" id="Phobius"/>
    </source>
</evidence>
<dbReference type="PANTHER" id="PTHR38441">
    <property type="entry name" value="INTEGRAL MEMBRANE PROTEIN-RELATED"/>
    <property type="match status" value="1"/>
</dbReference>
<dbReference type="OrthoDB" id="3543412at2"/>
<dbReference type="Proteomes" id="UP000253741">
    <property type="component" value="Unassembled WGS sequence"/>
</dbReference>
<gene>
    <name evidence="3" type="ORF">DVH02_00675</name>
</gene>
<accession>A0A370BE74</accession>
<keyword evidence="2" id="KW-1133">Transmembrane helix</keyword>
<keyword evidence="2" id="KW-0812">Transmembrane</keyword>
<feature type="compositionally biased region" description="Basic and acidic residues" evidence="1">
    <location>
        <begin position="155"/>
        <end position="191"/>
    </location>
</feature>
<reference evidence="3 4" key="1">
    <citation type="submission" date="2018-07" db="EMBL/GenBank/DDBJ databases">
        <title>Streptomyces species from bats.</title>
        <authorList>
            <person name="Dunlap C."/>
        </authorList>
    </citation>
    <scope>NUCLEOTIDE SEQUENCE [LARGE SCALE GENOMIC DNA]</scope>
    <source>
        <strain evidence="3 4">AC230</strain>
    </source>
</reference>